<name>A0A6I4YPG7_9DEIO</name>
<dbReference type="AlphaFoldDB" id="A0A6I4YPG7"/>
<protein>
    <submittedName>
        <fullName evidence="2">Uncharacterized protein</fullName>
    </submittedName>
</protein>
<keyword evidence="3" id="KW-1185">Reference proteome</keyword>
<keyword evidence="1" id="KW-0812">Transmembrane</keyword>
<keyword evidence="1" id="KW-1133">Transmembrane helix</keyword>
<feature type="transmembrane region" description="Helical" evidence="1">
    <location>
        <begin position="15"/>
        <end position="32"/>
    </location>
</feature>
<dbReference type="RefSeq" id="WP_160982092.1">
    <property type="nucleotide sequence ID" value="NZ_WVHK01000119.1"/>
</dbReference>
<keyword evidence="1" id="KW-0472">Membrane</keyword>
<dbReference type="Proteomes" id="UP000430519">
    <property type="component" value="Unassembled WGS sequence"/>
</dbReference>
<sequence>MTAHQNVTRKLPPPVAAIITIAIVLAVGIWAYKATNGDWAAVAAVVQAAVATALVWATYSSIQRSDQQVAVALEQVRVAQQQLGYGSVPNLIVEFNPLADANGHLLLDFINLSTFAIHVSRAEAHGALAHPFVKMLSLPNRTIAPSAHVSGILIEEAYVIQLNSMLTFTDFDHTSDKERNQLEKEDVRQAFPLNEVHIEYFYGPTGDKAYRIEYQLELYRMPKMVAIERYWTLILRPKQKMVRLGDGSWKPTATGDHHGNWRPSEYV</sequence>
<accession>A0A6I4YPG7</accession>
<dbReference type="EMBL" id="WVHK01000119">
    <property type="protein sequence ID" value="MXV21686.1"/>
    <property type="molecule type" value="Genomic_DNA"/>
</dbReference>
<evidence type="ECO:0000313" key="2">
    <source>
        <dbReference type="EMBL" id="MXV21686.1"/>
    </source>
</evidence>
<gene>
    <name evidence="2" type="ORF">GLX28_18870</name>
</gene>
<reference evidence="2 3" key="1">
    <citation type="submission" date="2019-11" db="EMBL/GenBank/DDBJ databases">
        <title>Genome sequence of Deinococcus xianganensis Y35, AI-2 producing algicidal bacterium, isolated from lake water.</title>
        <authorList>
            <person name="Li Y."/>
        </authorList>
    </citation>
    <scope>NUCLEOTIDE SEQUENCE [LARGE SCALE GENOMIC DNA]</scope>
    <source>
        <strain evidence="2 3">Y35</strain>
    </source>
</reference>
<evidence type="ECO:0000256" key="1">
    <source>
        <dbReference type="SAM" id="Phobius"/>
    </source>
</evidence>
<evidence type="ECO:0000313" key="3">
    <source>
        <dbReference type="Proteomes" id="UP000430519"/>
    </source>
</evidence>
<organism evidence="2 3">
    <name type="scientific">Deinococcus xianganensis</name>
    <dbReference type="NCBI Taxonomy" id="1507289"/>
    <lineage>
        <taxon>Bacteria</taxon>
        <taxon>Thermotogati</taxon>
        <taxon>Deinococcota</taxon>
        <taxon>Deinococci</taxon>
        <taxon>Deinococcales</taxon>
        <taxon>Deinococcaceae</taxon>
        <taxon>Deinococcus</taxon>
    </lineage>
</organism>
<comment type="caution">
    <text evidence="2">The sequence shown here is derived from an EMBL/GenBank/DDBJ whole genome shotgun (WGS) entry which is preliminary data.</text>
</comment>
<feature type="transmembrane region" description="Helical" evidence="1">
    <location>
        <begin position="39"/>
        <end position="59"/>
    </location>
</feature>
<proteinExistence type="predicted"/>